<protein>
    <submittedName>
        <fullName evidence="2">Uncharacterized protein</fullName>
    </submittedName>
</protein>
<name>A0A438J4J8_VITVI</name>
<proteinExistence type="predicted"/>
<organism evidence="2 3">
    <name type="scientific">Vitis vinifera</name>
    <name type="common">Grape</name>
    <dbReference type="NCBI Taxonomy" id="29760"/>
    <lineage>
        <taxon>Eukaryota</taxon>
        <taxon>Viridiplantae</taxon>
        <taxon>Streptophyta</taxon>
        <taxon>Embryophyta</taxon>
        <taxon>Tracheophyta</taxon>
        <taxon>Spermatophyta</taxon>
        <taxon>Magnoliopsida</taxon>
        <taxon>eudicotyledons</taxon>
        <taxon>Gunneridae</taxon>
        <taxon>Pentapetalae</taxon>
        <taxon>rosids</taxon>
        <taxon>Vitales</taxon>
        <taxon>Vitaceae</taxon>
        <taxon>Viteae</taxon>
        <taxon>Vitis</taxon>
    </lineage>
</organism>
<evidence type="ECO:0000256" key="1">
    <source>
        <dbReference type="SAM" id="Phobius"/>
    </source>
</evidence>
<comment type="caution">
    <text evidence="2">The sequence shown here is derived from an EMBL/GenBank/DDBJ whole genome shotgun (WGS) entry which is preliminary data.</text>
</comment>
<gene>
    <name evidence="2" type="ORF">CK203_021774</name>
</gene>
<dbReference type="AlphaFoldDB" id="A0A438J4J8"/>
<feature type="transmembrane region" description="Helical" evidence="1">
    <location>
        <begin position="6"/>
        <end position="25"/>
    </location>
</feature>
<sequence length="106" mass="12138">MHEFSFSFQGVAICFSVLYAIPIAFMNYNPVFMQTEITQIQMDENLVVDPLQPNAQNIFQLKSLDLNDVLPLKLEIFLICMLILEANQLGEHLPPSLENSTPLRRL</sequence>
<dbReference type="EMBL" id="QGNW01000063">
    <property type="protein sequence ID" value="RVX03874.1"/>
    <property type="molecule type" value="Genomic_DNA"/>
</dbReference>
<reference evidence="2 3" key="1">
    <citation type="journal article" date="2018" name="PLoS Genet.">
        <title>Population sequencing reveals clonal diversity and ancestral inbreeding in the grapevine cultivar Chardonnay.</title>
        <authorList>
            <person name="Roach M.J."/>
            <person name="Johnson D.L."/>
            <person name="Bohlmann J."/>
            <person name="van Vuuren H.J."/>
            <person name="Jones S.J."/>
            <person name="Pretorius I.S."/>
            <person name="Schmidt S.A."/>
            <person name="Borneman A.R."/>
        </authorList>
    </citation>
    <scope>NUCLEOTIDE SEQUENCE [LARGE SCALE GENOMIC DNA]</scope>
    <source>
        <strain evidence="3">cv. Chardonnay</strain>
        <tissue evidence="2">Leaf</tissue>
    </source>
</reference>
<evidence type="ECO:0000313" key="3">
    <source>
        <dbReference type="Proteomes" id="UP000288805"/>
    </source>
</evidence>
<keyword evidence="1" id="KW-0812">Transmembrane</keyword>
<evidence type="ECO:0000313" key="2">
    <source>
        <dbReference type="EMBL" id="RVX03874.1"/>
    </source>
</evidence>
<keyword evidence="1" id="KW-1133">Transmembrane helix</keyword>
<dbReference type="Proteomes" id="UP000288805">
    <property type="component" value="Unassembled WGS sequence"/>
</dbReference>
<keyword evidence="1" id="KW-0472">Membrane</keyword>
<accession>A0A438J4J8</accession>